<keyword evidence="6" id="KW-1185">Reference proteome</keyword>
<evidence type="ECO:0000256" key="2">
    <source>
        <dbReference type="ARBA" id="ARBA00022630"/>
    </source>
</evidence>
<dbReference type="Pfam" id="PF00743">
    <property type="entry name" value="FMO-like"/>
    <property type="match status" value="1"/>
</dbReference>
<name>A0ABW6RRD3_9NOCA</name>
<protein>
    <submittedName>
        <fullName evidence="5">Flavin-containing monooxygenase</fullName>
        <ecNumber evidence="5">1.14.13.-</ecNumber>
    </submittedName>
</protein>
<dbReference type="PRINTS" id="PR00411">
    <property type="entry name" value="PNDRDTASEI"/>
</dbReference>
<keyword evidence="3" id="KW-0274">FAD</keyword>
<keyword evidence="4 5" id="KW-0560">Oxidoreductase</keyword>
<dbReference type="InterPro" id="IPR051209">
    <property type="entry name" value="FAD-bind_Monooxygenase_sf"/>
</dbReference>
<keyword evidence="2" id="KW-0285">Flavoprotein</keyword>
<dbReference type="PANTHER" id="PTHR42877">
    <property type="entry name" value="L-ORNITHINE N(5)-MONOOXYGENASE-RELATED"/>
    <property type="match status" value="1"/>
</dbReference>
<comment type="caution">
    <text evidence="5">The sequence shown here is derived from an EMBL/GenBank/DDBJ whole genome shotgun (WGS) entry which is preliminary data.</text>
</comment>
<organism evidence="5 6">
    <name type="scientific">Nocardia jiangxiensis</name>
    <dbReference type="NCBI Taxonomy" id="282685"/>
    <lineage>
        <taxon>Bacteria</taxon>
        <taxon>Bacillati</taxon>
        <taxon>Actinomycetota</taxon>
        <taxon>Actinomycetes</taxon>
        <taxon>Mycobacteriales</taxon>
        <taxon>Nocardiaceae</taxon>
        <taxon>Nocardia</taxon>
    </lineage>
</organism>
<evidence type="ECO:0000313" key="6">
    <source>
        <dbReference type="Proteomes" id="UP001601992"/>
    </source>
</evidence>
<dbReference type="Gene3D" id="3.50.50.60">
    <property type="entry name" value="FAD/NAD(P)-binding domain"/>
    <property type="match status" value="2"/>
</dbReference>
<dbReference type="EMBL" id="JBIAQY010000001">
    <property type="protein sequence ID" value="MFF3566559.1"/>
    <property type="molecule type" value="Genomic_DNA"/>
</dbReference>
<dbReference type="InterPro" id="IPR036188">
    <property type="entry name" value="FAD/NAD-bd_sf"/>
</dbReference>
<accession>A0ABW6RRD3</accession>
<evidence type="ECO:0000256" key="1">
    <source>
        <dbReference type="ARBA" id="ARBA00010139"/>
    </source>
</evidence>
<dbReference type="RefSeq" id="WP_040828763.1">
    <property type="nucleotide sequence ID" value="NZ_JBIAQY010000001.1"/>
</dbReference>
<reference evidence="5 6" key="1">
    <citation type="submission" date="2024-10" db="EMBL/GenBank/DDBJ databases">
        <title>The Natural Products Discovery Center: Release of the First 8490 Sequenced Strains for Exploring Actinobacteria Biosynthetic Diversity.</title>
        <authorList>
            <person name="Kalkreuter E."/>
            <person name="Kautsar S.A."/>
            <person name="Yang D."/>
            <person name="Bader C.D."/>
            <person name="Teijaro C.N."/>
            <person name="Fluegel L."/>
            <person name="Davis C.M."/>
            <person name="Simpson J.R."/>
            <person name="Lauterbach L."/>
            <person name="Steele A.D."/>
            <person name="Gui C."/>
            <person name="Meng S."/>
            <person name="Li G."/>
            <person name="Viehrig K."/>
            <person name="Ye F."/>
            <person name="Su P."/>
            <person name="Kiefer A.F."/>
            <person name="Nichols A."/>
            <person name="Cepeda A.J."/>
            <person name="Yan W."/>
            <person name="Fan B."/>
            <person name="Jiang Y."/>
            <person name="Adhikari A."/>
            <person name="Zheng C.-J."/>
            <person name="Schuster L."/>
            <person name="Cowan T.M."/>
            <person name="Smanski M.J."/>
            <person name="Chevrette M.G."/>
            <person name="De Carvalho L.P.S."/>
            <person name="Shen B."/>
        </authorList>
    </citation>
    <scope>NUCLEOTIDE SEQUENCE [LARGE SCALE GENOMIC DNA]</scope>
    <source>
        <strain evidence="5 6">NPDC002593</strain>
    </source>
</reference>
<dbReference type="SUPFAM" id="SSF51905">
    <property type="entry name" value="FAD/NAD(P)-binding domain"/>
    <property type="match status" value="1"/>
</dbReference>
<dbReference type="GO" id="GO:0004497">
    <property type="term" value="F:monooxygenase activity"/>
    <property type="evidence" value="ECO:0007669"/>
    <property type="project" value="UniProtKB-KW"/>
</dbReference>
<proteinExistence type="inferred from homology"/>
<comment type="similarity">
    <text evidence="1">Belongs to the FAD-binding monooxygenase family.</text>
</comment>
<keyword evidence="5" id="KW-0503">Monooxygenase</keyword>
<dbReference type="InterPro" id="IPR020946">
    <property type="entry name" value="Flavin_mOase-like"/>
</dbReference>
<dbReference type="Proteomes" id="UP001601992">
    <property type="component" value="Unassembled WGS sequence"/>
</dbReference>
<evidence type="ECO:0000256" key="3">
    <source>
        <dbReference type="ARBA" id="ARBA00022827"/>
    </source>
</evidence>
<dbReference type="EC" id="1.14.13.-" evidence="5"/>
<sequence length="645" mass="71863">MDATNTETTDIGKSELAHITESANVPTLLMVLYQVTGDRRWLAAPYLPTRTKGLGDHDTGGLPEDVQAEIRQAAVDAFDHLLHGRPPAIDVPTSEQTAEMLGVCVGEPVDDSYGVMLAEEFRRRVGAAGEDSRLEARVPGDFRVLVIGSGVSGIIAAQRFQEMGVPYLMVDKHDSPGGNWLDNRYPGAGVDTPSHLYSYSFAPHDWGHHFELRASLEEYFGKAFDLVGARPNARFGTEVVRAEYDEAEARWRVTLRAADGTTEVLPFNAIVSAVGMLNRPKLPAVSGLDRFRGPSFHSSDWPADLDIAGKRVAVIGNGASAMQIVPAIAGQVGQLTIFQRTPQWIAPFDKFQQPIDEGSRYLLRTFPIYRTWYWLKLYWQFGDKVLDSLRKDPEWPHPERAVNARNDGHREYFTQYIRDELGDRTDLFDKTLPTYPPYGKRILLDNGWYRALRRPNVTLVTDAVESVGETGVVTCSGAAYDADILVWATGFDATRFVSSLDVIGRGGVTLRQAWDDDDARAYLGVTVPGFPNLFLIGGPNSFPGSGSFMYFMEVQMGYIARLFASMFAAGAAAIDVRKDVYEEYSDLVDRTSELTVWTHPGTNTYFRNARGRLLFVSPFRNVEYWTRARKSSIEDYHVLATVPGR</sequence>
<evidence type="ECO:0000313" key="5">
    <source>
        <dbReference type="EMBL" id="MFF3566559.1"/>
    </source>
</evidence>
<dbReference type="PANTHER" id="PTHR42877:SF4">
    <property type="entry name" value="FAD_NAD(P)-BINDING DOMAIN-CONTAINING PROTEIN-RELATED"/>
    <property type="match status" value="1"/>
</dbReference>
<evidence type="ECO:0000256" key="4">
    <source>
        <dbReference type="ARBA" id="ARBA00023002"/>
    </source>
</evidence>
<gene>
    <name evidence="5" type="ORF">ACFYXQ_02130</name>
</gene>